<keyword evidence="2" id="KW-1185">Reference proteome</keyword>
<dbReference type="AlphaFoldDB" id="A0AAU9CMQ6"/>
<evidence type="ECO:0000313" key="1">
    <source>
        <dbReference type="EMBL" id="BDD09303.1"/>
    </source>
</evidence>
<dbReference type="Proteomes" id="UP001348817">
    <property type="component" value="Chromosome"/>
</dbReference>
<organism evidence="1 2">
    <name type="scientific">Fulvitalea axinellae</name>
    <dbReference type="NCBI Taxonomy" id="1182444"/>
    <lineage>
        <taxon>Bacteria</taxon>
        <taxon>Pseudomonadati</taxon>
        <taxon>Bacteroidota</taxon>
        <taxon>Cytophagia</taxon>
        <taxon>Cytophagales</taxon>
        <taxon>Persicobacteraceae</taxon>
        <taxon>Fulvitalea</taxon>
    </lineage>
</organism>
<gene>
    <name evidence="1" type="ORF">FUAX_17350</name>
</gene>
<reference evidence="1 2" key="1">
    <citation type="submission" date="2021-12" db="EMBL/GenBank/DDBJ databases">
        <title>Genome sequencing of bacteria with rrn-lacking chromosome and rrn-plasmid.</title>
        <authorList>
            <person name="Anda M."/>
            <person name="Iwasaki W."/>
        </authorList>
    </citation>
    <scope>NUCLEOTIDE SEQUENCE [LARGE SCALE GENOMIC DNA]</scope>
    <source>
        <strain evidence="1 2">DSM 100852</strain>
    </source>
</reference>
<sequence length="212" mass="25314">MKRPIDITLRDKVFSLITEEIQLGEFEQWLNSQTNYFNLIDNDLFYFEIYNFNYHGEHSRHEFIKLIITLLGGDEFELQCVKAYLKRIILEPKSHDDVLYKLLHWEGAFEDELVRVGAFFYDSFEHIPDYCHDVWEVKYQAEVCEHSKRLLSDLLLQEFLICDFTLSDYNPEYGEQLDQDKDTGDEIKAQYEEENSVDISPFESLLRKVLGR</sequence>
<protein>
    <submittedName>
        <fullName evidence="1">Uncharacterized protein</fullName>
    </submittedName>
</protein>
<accession>A0AAU9CMQ6</accession>
<dbReference type="RefSeq" id="WP_338394514.1">
    <property type="nucleotide sequence ID" value="NZ_AP025314.1"/>
</dbReference>
<dbReference type="EMBL" id="AP025314">
    <property type="protein sequence ID" value="BDD09303.1"/>
    <property type="molecule type" value="Genomic_DNA"/>
</dbReference>
<name>A0AAU9CMQ6_9BACT</name>
<evidence type="ECO:0000313" key="2">
    <source>
        <dbReference type="Proteomes" id="UP001348817"/>
    </source>
</evidence>
<proteinExistence type="predicted"/>
<dbReference type="KEGG" id="fax:FUAX_17350"/>